<dbReference type="EMBL" id="NCKV01000405">
    <property type="protein sequence ID" value="RWS30707.1"/>
    <property type="molecule type" value="Genomic_DNA"/>
</dbReference>
<evidence type="ECO:0000256" key="1">
    <source>
        <dbReference type="ARBA" id="ARBA00004123"/>
    </source>
</evidence>
<dbReference type="VEuPathDB" id="VectorBase:LDEU001331"/>
<evidence type="ECO:0000256" key="2">
    <source>
        <dbReference type="ARBA" id="ARBA00022723"/>
    </source>
</evidence>
<keyword evidence="5 8" id="KW-0694">RNA-binding</keyword>
<evidence type="ECO:0000256" key="3">
    <source>
        <dbReference type="ARBA" id="ARBA00022771"/>
    </source>
</evidence>
<dbReference type="CDD" id="cd12438">
    <property type="entry name" value="RRM_CNOT4"/>
    <property type="match status" value="1"/>
</dbReference>
<dbReference type="Pfam" id="PF00076">
    <property type="entry name" value="RRM_1"/>
    <property type="match status" value="1"/>
</dbReference>
<dbReference type="GO" id="GO:0005634">
    <property type="term" value="C:nucleus"/>
    <property type="evidence" value="ECO:0007669"/>
    <property type="project" value="UniProtKB-SubCell"/>
</dbReference>
<dbReference type="InterPro" id="IPR013083">
    <property type="entry name" value="Znf_RING/FYVE/PHD"/>
</dbReference>
<dbReference type="SUPFAM" id="SSF57850">
    <property type="entry name" value="RING/U-box"/>
    <property type="match status" value="1"/>
</dbReference>
<dbReference type="GO" id="GO:0016567">
    <property type="term" value="P:protein ubiquitination"/>
    <property type="evidence" value="ECO:0007669"/>
    <property type="project" value="TreeGrafter"/>
</dbReference>
<protein>
    <submittedName>
        <fullName evidence="14">CCR4-NOT transcription complex subunit 4-like isoform X5</fullName>
    </submittedName>
</protein>
<dbReference type="InterPro" id="IPR039515">
    <property type="entry name" value="NOT4_mRING-HC-C4C4"/>
</dbReference>
<gene>
    <name evidence="14" type="ORF">B4U80_00041</name>
</gene>
<evidence type="ECO:0000259" key="12">
    <source>
        <dbReference type="PROSITE" id="PS50102"/>
    </source>
</evidence>
<dbReference type="GO" id="GO:0004842">
    <property type="term" value="F:ubiquitin-protein transferase activity"/>
    <property type="evidence" value="ECO:0007669"/>
    <property type="project" value="InterPro"/>
</dbReference>
<evidence type="ECO:0000256" key="9">
    <source>
        <dbReference type="PROSITE-ProRule" id="PRU00723"/>
    </source>
</evidence>
<dbReference type="PROSITE" id="PS50103">
    <property type="entry name" value="ZF_C3H1"/>
    <property type="match status" value="1"/>
</dbReference>
<dbReference type="PROSITE" id="PS50102">
    <property type="entry name" value="RRM"/>
    <property type="match status" value="1"/>
</dbReference>
<dbReference type="InterPro" id="IPR001841">
    <property type="entry name" value="Znf_RING"/>
</dbReference>
<dbReference type="Proteomes" id="UP000288716">
    <property type="component" value="Unassembled WGS sequence"/>
</dbReference>
<feature type="domain" description="RRM" evidence="12">
    <location>
        <begin position="133"/>
        <end position="210"/>
    </location>
</feature>
<keyword evidence="4 9" id="KW-0862">Zinc</keyword>
<keyword evidence="15" id="KW-1185">Reference proteome</keyword>
<evidence type="ECO:0000259" key="11">
    <source>
        <dbReference type="PROSITE" id="PS50089"/>
    </source>
</evidence>
<keyword evidence="2 9" id="KW-0479">Metal-binding</keyword>
<feature type="zinc finger region" description="C3H1-type" evidence="9">
    <location>
        <begin position="219"/>
        <end position="247"/>
    </location>
</feature>
<evidence type="ECO:0000256" key="5">
    <source>
        <dbReference type="ARBA" id="ARBA00022884"/>
    </source>
</evidence>
<dbReference type="PANTHER" id="PTHR12603:SF0">
    <property type="entry name" value="CCR4-NOT TRANSCRIPTION COMPLEX SUBUNIT 4"/>
    <property type="match status" value="1"/>
</dbReference>
<dbReference type="InterPro" id="IPR012677">
    <property type="entry name" value="Nucleotide-bd_a/b_plait_sf"/>
</dbReference>
<dbReference type="PANTHER" id="PTHR12603">
    <property type="entry name" value="CCR4-NOT TRANSCRIPTION COMPLEX RELATED"/>
    <property type="match status" value="1"/>
</dbReference>
<evidence type="ECO:0000256" key="7">
    <source>
        <dbReference type="ARBA" id="ARBA00023242"/>
    </source>
</evidence>
<feature type="region of interest" description="Disordered" evidence="10">
    <location>
        <begin position="91"/>
        <end position="111"/>
    </location>
</feature>
<proteinExistence type="predicted"/>
<dbReference type="FunFam" id="3.30.40.10:FF:000006">
    <property type="entry name" value="CCR4-NOT transcription complex subunit 4"/>
    <property type="match status" value="1"/>
</dbReference>
<evidence type="ECO:0000256" key="6">
    <source>
        <dbReference type="ARBA" id="ARBA00023054"/>
    </source>
</evidence>
<dbReference type="Gene3D" id="3.30.70.330">
    <property type="match status" value="1"/>
</dbReference>
<comment type="subcellular location">
    <subcellularLocation>
        <location evidence="1">Nucleus</location>
    </subcellularLocation>
</comment>
<feature type="domain" description="C3H1-type" evidence="13">
    <location>
        <begin position="219"/>
        <end position="247"/>
    </location>
</feature>
<dbReference type="GO" id="GO:0030014">
    <property type="term" value="C:CCR4-NOT complex"/>
    <property type="evidence" value="ECO:0007669"/>
    <property type="project" value="InterPro"/>
</dbReference>
<evidence type="ECO:0000259" key="13">
    <source>
        <dbReference type="PROSITE" id="PS50103"/>
    </source>
</evidence>
<keyword evidence="3 9" id="KW-0863">Zinc-finger</keyword>
<dbReference type="InterPro" id="IPR000504">
    <property type="entry name" value="RRM_dom"/>
</dbReference>
<organism evidence="14 15">
    <name type="scientific">Leptotrombidium deliense</name>
    <dbReference type="NCBI Taxonomy" id="299467"/>
    <lineage>
        <taxon>Eukaryota</taxon>
        <taxon>Metazoa</taxon>
        <taxon>Ecdysozoa</taxon>
        <taxon>Arthropoda</taxon>
        <taxon>Chelicerata</taxon>
        <taxon>Arachnida</taxon>
        <taxon>Acari</taxon>
        <taxon>Acariformes</taxon>
        <taxon>Trombidiformes</taxon>
        <taxon>Prostigmata</taxon>
        <taxon>Anystina</taxon>
        <taxon>Parasitengona</taxon>
        <taxon>Trombiculoidea</taxon>
        <taxon>Trombiculidae</taxon>
        <taxon>Leptotrombidium</taxon>
    </lineage>
</organism>
<dbReference type="STRING" id="299467.A0A443ST51"/>
<sequence length="500" mass="56042">MSEKTVDTDVDVVECPLCMESLDLDDLGFYPCSCGYQICRFCWHRLSNLEDNPESGEGSRGLCPACRQEYPESPVCFNSGLTIEAILEQNKNKKKKKKQNKQKQKQQEDKQKLKEILKQQEKNLSGLRVVQKNLVFLIGLPPRLSQEELRYVRREFAKYGKVHKLVVGGSASVNTAYITYTRPEDAVKAIQSVNNHNNGGNQFITRNGKNNTLTLRASLGTTKYCTHWLRNQQCPKLPDCMYLHELADSEASFTKEEMQKGKHTEYEKKLINQYLNRLKKNNESDAIEVVTGSLPKQADSGGQLNSLDEIIGSSSDSLSTSFSTCSSGSCPPSISSPNTDVEDVQKSETESSGVCMEDDGLDFDPISISTNGLQDLIRSSSDECCPSSTAKNYLPYNGDVEEWKNSFKALLPNVNITFANSSDTCVDSSRGGNMFKQSTYQFPIPPPLDYTPWYRLQNVTMTNLEKQFPMNNGGVQQQMRLAYQQQQSGARQPPPGFSNF</sequence>
<feature type="region of interest" description="Disordered" evidence="10">
    <location>
        <begin position="327"/>
        <end position="356"/>
    </location>
</feature>
<name>A0A443ST51_9ACAR</name>
<feature type="domain" description="RING-type" evidence="11">
    <location>
        <begin position="15"/>
        <end position="67"/>
    </location>
</feature>
<reference evidence="14 15" key="1">
    <citation type="journal article" date="2018" name="Gigascience">
        <title>Genomes of trombidid mites reveal novel predicted allergens and laterally-transferred genes associated with secondary metabolism.</title>
        <authorList>
            <person name="Dong X."/>
            <person name="Chaisiri K."/>
            <person name="Xia D."/>
            <person name="Armstrong S.D."/>
            <person name="Fang Y."/>
            <person name="Donnelly M.J."/>
            <person name="Kadowaki T."/>
            <person name="McGarry J.W."/>
            <person name="Darby A.C."/>
            <person name="Makepeace B.L."/>
        </authorList>
    </citation>
    <scope>NUCLEOTIDE SEQUENCE [LARGE SCALE GENOMIC DNA]</scope>
    <source>
        <strain evidence="14">UoL-UT</strain>
    </source>
</reference>
<dbReference type="AlphaFoldDB" id="A0A443ST51"/>
<dbReference type="Gene3D" id="3.30.40.10">
    <property type="entry name" value="Zinc/RING finger domain, C3HC4 (zinc finger)"/>
    <property type="match status" value="1"/>
</dbReference>
<dbReference type="OrthoDB" id="1923159at2759"/>
<comment type="caution">
    <text evidence="14">The sequence shown here is derived from an EMBL/GenBank/DDBJ whole genome shotgun (WGS) entry which is preliminary data.</text>
</comment>
<evidence type="ECO:0000256" key="8">
    <source>
        <dbReference type="PROSITE-ProRule" id="PRU00176"/>
    </source>
</evidence>
<dbReference type="SUPFAM" id="SSF54928">
    <property type="entry name" value="RNA-binding domain, RBD"/>
    <property type="match status" value="1"/>
</dbReference>
<dbReference type="InterPro" id="IPR039780">
    <property type="entry name" value="Mot2"/>
</dbReference>
<dbReference type="Pfam" id="PF14570">
    <property type="entry name" value="zf-RING_4"/>
    <property type="match status" value="1"/>
</dbReference>
<keyword evidence="6" id="KW-0175">Coiled coil</keyword>
<dbReference type="CDD" id="cd16618">
    <property type="entry name" value="mRING-HC-C4C4_CNOT4"/>
    <property type="match status" value="1"/>
</dbReference>
<dbReference type="GO" id="GO:0008270">
    <property type="term" value="F:zinc ion binding"/>
    <property type="evidence" value="ECO:0007669"/>
    <property type="project" value="UniProtKB-KW"/>
</dbReference>
<dbReference type="InterPro" id="IPR034261">
    <property type="entry name" value="CNOT4_RRM"/>
</dbReference>
<dbReference type="InterPro" id="IPR000571">
    <property type="entry name" value="Znf_CCCH"/>
</dbReference>
<keyword evidence="7" id="KW-0539">Nucleus</keyword>
<evidence type="ECO:0000313" key="14">
    <source>
        <dbReference type="EMBL" id="RWS30707.1"/>
    </source>
</evidence>
<dbReference type="GO" id="GO:0003723">
    <property type="term" value="F:RNA binding"/>
    <property type="evidence" value="ECO:0007669"/>
    <property type="project" value="UniProtKB-UniRule"/>
</dbReference>
<evidence type="ECO:0000256" key="4">
    <source>
        <dbReference type="ARBA" id="ARBA00022833"/>
    </source>
</evidence>
<evidence type="ECO:0000256" key="10">
    <source>
        <dbReference type="SAM" id="MobiDB-lite"/>
    </source>
</evidence>
<feature type="compositionally biased region" description="Low complexity" evidence="10">
    <location>
        <begin position="327"/>
        <end position="336"/>
    </location>
</feature>
<feature type="compositionally biased region" description="Basic residues" evidence="10">
    <location>
        <begin position="92"/>
        <end position="104"/>
    </location>
</feature>
<evidence type="ECO:0000313" key="15">
    <source>
        <dbReference type="Proteomes" id="UP000288716"/>
    </source>
</evidence>
<accession>A0A443ST51</accession>
<dbReference type="InterPro" id="IPR035979">
    <property type="entry name" value="RBD_domain_sf"/>
</dbReference>
<dbReference type="PROSITE" id="PS50089">
    <property type="entry name" value="ZF_RING_2"/>
    <property type="match status" value="1"/>
</dbReference>